<comment type="caution">
    <text evidence="5">The sequence shown here is derived from an EMBL/GenBank/DDBJ whole genome shotgun (WGS) entry which is preliminary data.</text>
</comment>
<dbReference type="InterPro" id="IPR033248">
    <property type="entry name" value="Transketolase_C"/>
</dbReference>
<dbReference type="InterPro" id="IPR005475">
    <property type="entry name" value="Transketolase-like_Pyr-bd"/>
</dbReference>
<dbReference type="SMART" id="SM00861">
    <property type="entry name" value="Transket_pyr"/>
    <property type="match status" value="1"/>
</dbReference>
<dbReference type="PANTHER" id="PTHR43257">
    <property type="entry name" value="PYRUVATE DEHYDROGENASE E1 COMPONENT BETA SUBUNIT"/>
    <property type="match status" value="1"/>
</dbReference>
<keyword evidence="3" id="KW-0786">Thiamine pyrophosphate</keyword>
<gene>
    <name evidence="5" type="ORF">A2110_02985</name>
</gene>
<evidence type="ECO:0000259" key="4">
    <source>
        <dbReference type="SMART" id="SM00861"/>
    </source>
</evidence>
<dbReference type="Pfam" id="PF02780">
    <property type="entry name" value="Transketolase_C"/>
    <property type="match status" value="1"/>
</dbReference>
<reference evidence="5 6" key="1">
    <citation type="journal article" date="2016" name="Nat. Commun.">
        <title>Thousands of microbial genomes shed light on interconnected biogeochemical processes in an aquifer system.</title>
        <authorList>
            <person name="Anantharaman K."/>
            <person name="Brown C.T."/>
            <person name="Hug L.A."/>
            <person name="Sharon I."/>
            <person name="Castelle C.J."/>
            <person name="Probst A.J."/>
            <person name="Thomas B.C."/>
            <person name="Singh A."/>
            <person name="Wilkins M.J."/>
            <person name="Karaoz U."/>
            <person name="Brodie E.L."/>
            <person name="Williams K.H."/>
            <person name="Hubbard S.S."/>
            <person name="Banfield J.F."/>
        </authorList>
    </citation>
    <scope>NUCLEOTIDE SEQUENCE [LARGE SCALE GENOMIC DNA]</scope>
</reference>
<dbReference type="AlphaFoldDB" id="A0A1F6BKZ8"/>
<evidence type="ECO:0000256" key="2">
    <source>
        <dbReference type="ARBA" id="ARBA00023002"/>
    </source>
</evidence>
<dbReference type="InterPro" id="IPR009014">
    <property type="entry name" value="Transketo_C/PFOR_II"/>
</dbReference>
<dbReference type="EMBL" id="MFKH01000010">
    <property type="protein sequence ID" value="OGG37523.1"/>
    <property type="molecule type" value="Genomic_DNA"/>
</dbReference>
<dbReference type="STRING" id="1798468.A2110_02985"/>
<keyword evidence="2" id="KW-0560">Oxidoreductase</keyword>
<dbReference type="PANTHER" id="PTHR43257:SF2">
    <property type="entry name" value="PYRUVATE DEHYDROGENASE E1 COMPONENT SUBUNIT BETA"/>
    <property type="match status" value="1"/>
</dbReference>
<evidence type="ECO:0000256" key="3">
    <source>
        <dbReference type="ARBA" id="ARBA00023052"/>
    </source>
</evidence>
<dbReference type="GO" id="GO:0016491">
    <property type="term" value="F:oxidoreductase activity"/>
    <property type="evidence" value="ECO:0007669"/>
    <property type="project" value="UniProtKB-KW"/>
</dbReference>
<proteinExistence type="predicted"/>
<dbReference type="FunFam" id="3.40.50.920:FF:000001">
    <property type="entry name" value="Pyruvate dehydrogenase E1 beta subunit"/>
    <property type="match status" value="1"/>
</dbReference>
<dbReference type="InterPro" id="IPR029061">
    <property type="entry name" value="THDP-binding"/>
</dbReference>
<evidence type="ECO:0000256" key="1">
    <source>
        <dbReference type="ARBA" id="ARBA00001964"/>
    </source>
</evidence>
<evidence type="ECO:0000313" key="5">
    <source>
        <dbReference type="EMBL" id="OGG37523.1"/>
    </source>
</evidence>
<dbReference type="SUPFAM" id="SSF52922">
    <property type="entry name" value="TK C-terminal domain-like"/>
    <property type="match status" value="1"/>
</dbReference>
<comment type="cofactor">
    <cofactor evidence="1">
        <name>thiamine diphosphate</name>
        <dbReference type="ChEBI" id="CHEBI:58937"/>
    </cofactor>
</comment>
<sequence length="350" mass="39228">MKRNERFISYKDALREALLQEMERDRRVFVYGLGVPDNNAVFGTTRGLKERFGPERVFDTPLSEDAMTGIGLGAAINGLKPVHHHIRVDFLLLAFNQLANMVSILRYGSGGKVTIPFVIRAIIGRGWGQGLQHSKSMQSVFAHIPGLKVIMPSTPHDAKGLLTAAIRDENPVICLEHRWLYDQEGNVPLKQFTVPLGKSKVLRRGNDVTVVATSWMNIEARHASEILKKRGVSVEIVDPRTIQPLDEATIIRSVKKTSHCIVADNDWLNCGFSAEVAARVSRECFGELKSPVERIGFAPTPCPMTRVLEDEFYPNAGDIVRAIEKALKLKPMDLSKERFYSHENRFKGPF</sequence>
<dbReference type="Proteomes" id="UP000176273">
    <property type="component" value="Unassembled WGS sequence"/>
</dbReference>
<feature type="domain" description="Transketolase-like pyrimidine-binding" evidence="4">
    <location>
        <begin position="8"/>
        <end position="183"/>
    </location>
</feature>
<dbReference type="FunFam" id="3.40.50.970:FF:000001">
    <property type="entry name" value="Pyruvate dehydrogenase E1 beta subunit"/>
    <property type="match status" value="1"/>
</dbReference>
<dbReference type="CDD" id="cd07036">
    <property type="entry name" value="TPP_PYR_E1-PDHc-beta_like"/>
    <property type="match status" value="1"/>
</dbReference>
<protein>
    <recommendedName>
        <fullName evidence="4">Transketolase-like pyrimidine-binding domain-containing protein</fullName>
    </recommendedName>
</protein>
<evidence type="ECO:0000313" key="6">
    <source>
        <dbReference type="Proteomes" id="UP000176273"/>
    </source>
</evidence>
<dbReference type="Gene3D" id="3.40.50.920">
    <property type="match status" value="1"/>
</dbReference>
<dbReference type="Gene3D" id="3.40.50.970">
    <property type="match status" value="1"/>
</dbReference>
<organism evidence="5 6">
    <name type="scientific">Candidatus Jorgensenbacteria bacterium GWA1_54_12</name>
    <dbReference type="NCBI Taxonomy" id="1798468"/>
    <lineage>
        <taxon>Bacteria</taxon>
        <taxon>Candidatus Joergenseniibacteriota</taxon>
    </lineage>
</organism>
<dbReference type="SUPFAM" id="SSF52518">
    <property type="entry name" value="Thiamin diphosphate-binding fold (THDP-binding)"/>
    <property type="match status" value="1"/>
</dbReference>
<name>A0A1F6BKZ8_9BACT</name>
<accession>A0A1F6BKZ8</accession>
<dbReference type="Pfam" id="PF02779">
    <property type="entry name" value="Transket_pyr"/>
    <property type="match status" value="1"/>
</dbReference>